<evidence type="ECO:0000313" key="4">
    <source>
        <dbReference type="Proteomes" id="UP001172155"/>
    </source>
</evidence>
<dbReference type="Gene3D" id="2.70.50.70">
    <property type="match status" value="1"/>
</dbReference>
<feature type="compositionally biased region" description="Low complexity" evidence="1">
    <location>
        <begin position="326"/>
        <end position="346"/>
    </location>
</feature>
<reference evidence="3" key="1">
    <citation type="submission" date="2023-06" db="EMBL/GenBank/DDBJ databases">
        <title>Genome-scale phylogeny and comparative genomics of the fungal order Sordariales.</title>
        <authorList>
            <consortium name="Lawrence Berkeley National Laboratory"/>
            <person name="Hensen N."/>
            <person name="Bonometti L."/>
            <person name="Westerberg I."/>
            <person name="Brannstrom I.O."/>
            <person name="Guillou S."/>
            <person name="Cros-Aarteil S."/>
            <person name="Calhoun S."/>
            <person name="Haridas S."/>
            <person name="Kuo A."/>
            <person name="Mondo S."/>
            <person name="Pangilinan J."/>
            <person name="Riley R."/>
            <person name="LaButti K."/>
            <person name="Andreopoulos B."/>
            <person name="Lipzen A."/>
            <person name="Chen C."/>
            <person name="Yanf M."/>
            <person name="Daum C."/>
            <person name="Ng V."/>
            <person name="Clum A."/>
            <person name="Steindorff A."/>
            <person name="Ohm R."/>
            <person name="Martin F."/>
            <person name="Silar P."/>
            <person name="Natvig D."/>
            <person name="Lalanne C."/>
            <person name="Gautier V."/>
            <person name="Ament-velasquez S.L."/>
            <person name="Kruys A."/>
            <person name="Hutchinson M.I."/>
            <person name="Powell A.J."/>
            <person name="Barry K."/>
            <person name="Miller A.N."/>
            <person name="Grigoriev I.V."/>
            <person name="Debuchy R."/>
            <person name="Gladieux P."/>
            <person name="Thoren M.H."/>
            <person name="Johannesson H."/>
        </authorList>
    </citation>
    <scope>NUCLEOTIDE SEQUENCE</scope>
    <source>
        <strain evidence="3">SMH3187-1</strain>
    </source>
</reference>
<evidence type="ECO:0000256" key="1">
    <source>
        <dbReference type="SAM" id="MobiDB-lite"/>
    </source>
</evidence>
<feature type="compositionally biased region" description="Pro residues" evidence="1">
    <location>
        <begin position="276"/>
        <end position="288"/>
    </location>
</feature>
<feature type="compositionally biased region" description="Pro residues" evidence="1">
    <location>
        <begin position="309"/>
        <end position="325"/>
    </location>
</feature>
<protein>
    <recommendedName>
        <fullName evidence="5">Lytic polysaccharide monooxygenase</fullName>
    </recommendedName>
</protein>
<keyword evidence="4" id="KW-1185">Reference proteome</keyword>
<feature type="chain" id="PRO_5041317040" description="Lytic polysaccharide monooxygenase" evidence="2">
    <location>
        <begin position="19"/>
        <end position="421"/>
    </location>
</feature>
<dbReference type="Proteomes" id="UP001172155">
    <property type="component" value="Unassembled WGS sequence"/>
</dbReference>
<gene>
    <name evidence="3" type="ORF">B0T18DRAFT_435037</name>
</gene>
<feature type="region of interest" description="Disordered" evidence="1">
    <location>
        <begin position="223"/>
        <end position="359"/>
    </location>
</feature>
<comment type="caution">
    <text evidence="3">The sequence shown here is derived from an EMBL/GenBank/DDBJ whole genome shotgun (WGS) entry which is preliminary data.</text>
</comment>
<dbReference type="PANTHER" id="PTHR36182:SF2">
    <property type="entry name" value="LYTIC POLYSACCHARIDE MONOOXYGENASE"/>
    <property type="match status" value="1"/>
</dbReference>
<dbReference type="AlphaFoldDB" id="A0AA40KD25"/>
<proteinExistence type="predicted"/>
<organism evidence="3 4">
    <name type="scientific">Schizothecium vesticola</name>
    <dbReference type="NCBI Taxonomy" id="314040"/>
    <lineage>
        <taxon>Eukaryota</taxon>
        <taxon>Fungi</taxon>
        <taxon>Dikarya</taxon>
        <taxon>Ascomycota</taxon>
        <taxon>Pezizomycotina</taxon>
        <taxon>Sordariomycetes</taxon>
        <taxon>Sordariomycetidae</taxon>
        <taxon>Sordariales</taxon>
        <taxon>Schizotheciaceae</taxon>
        <taxon>Schizothecium</taxon>
    </lineage>
</organism>
<feature type="compositionally biased region" description="Gly residues" evidence="1">
    <location>
        <begin position="228"/>
        <end position="246"/>
    </location>
</feature>
<evidence type="ECO:0000313" key="3">
    <source>
        <dbReference type="EMBL" id="KAK0754738.1"/>
    </source>
</evidence>
<keyword evidence="2" id="KW-0732">Signal</keyword>
<feature type="signal peptide" evidence="2">
    <location>
        <begin position="1"/>
        <end position="18"/>
    </location>
</feature>
<sequence length="421" mass="41715">MFFNTLVAATGFAAFTAAHVTISEPKPFAVPALHNGPIQPDGSDFPCQSSGTYQTGGVTNVMPLGSRQPLAFVGTAVHGGGSCQVSITYDTAPTKNSVWKVIHSIEGGCPARDTPGNLGNDPNFKVPFDYSFPLPTDIPTGNATVAWTWLNKIGNREFYMNCAPATLTGTGGDKSNYDALPDMLVANIGNGCTTEEGKDYKYPNAGKSVQSFARGELAFPVGNCGPKGPSGGNGGGNGGGQGGGSGSTPPPKPGNGGGSGGSPSPNPGNGGGSPSLPEPPVVSAPPAAPTRKIPGGVFVTVTDGETAPTAPPAAPPVVGNPPATPEVPAAPQVPATPPSNGGNAPANGGGSSGGFAPGTACSPEGQWNCIGGSSFQRCASGTWSAVMAVAGGTSCKSGSSSTLEMSTVAKKARRVARSFQA</sequence>
<dbReference type="EMBL" id="JAUKUD010000001">
    <property type="protein sequence ID" value="KAK0754738.1"/>
    <property type="molecule type" value="Genomic_DNA"/>
</dbReference>
<evidence type="ECO:0008006" key="5">
    <source>
        <dbReference type="Google" id="ProtNLM"/>
    </source>
</evidence>
<evidence type="ECO:0000256" key="2">
    <source>
        <dbReference type="SAM" id="SignalP"/>
    </source>
</evidence>
<dbReference type="PANTHER" id="PTHR36182">
    <property type="entry name" value="PROTEIN, PUTATIVE (AFU_ORTHOLOGUE AFUA_6G10930)-RELATED"/>
    <property type="match status" value="1"/>
</dbReference>
<accession>A0AA40KD25</accession>
<name>A0AA40KD25_9PEZI</name>
<feature type="compositionally biased region" description="Gly residues" evidence="1">
    <location>
        <begin position="347"/>
        <end position="356"/>
    </location>
</feature>